<dbReference type="PANTHER" id="PTHR42776">
    <property type="entry name" value="SERINE PEPTIDASE S9 FAMILY MEMBER"/>
    <property type="match status" value="1"/>
</dbReference>
<evidence type="ECO:0000259" key="2">
    <source>
        <dbReference type="Pfam" id="PF00326"/>
    </source>
</evidence>
<reference evidence="3 4" key="2">
    <citation type="submission" date="2019-09" db="EMBL/GenBank/DDBJ databases">
        <authorList>
            <person name="Jin C."/>
        </authorList>
    </citation>
    <scope>NUCLEOTIDE SEQUENCE [LARGE SCALE GENOMIC DNA]</scope>
    <source>
        <strain evidence="3 4">BN140078</strain>
    </source>
</reference>
<dbReference type="InterPro" id="IPR001375">
    <property type="entry name" value="Peptidase_S9_cat"/>
</dbReference>
<gene>
    <name evidence="3" type="ORF">F0L74_26495</name>
</gene>
<dbReference type="EMBL" id="VUOC01000004">
    <property type="protein sequence ID" value="KAA2239745.1"/>
    <property type="molecule type" value="Genomic_DNA"/>
</dbReference>
<dbReference type="Pfam" id="PF00326">
    <property type="entry name" value="Peptidase_S9"/>
    <property type="match status" value="1"/>
</dbReference>
<evidence type="ECO:0000313" key="4">
    <source>
        <dbReference type="Proteomes" id="UP000324611"/>
    </source>
</evidence>
<accession>A0A5B2VL78</accession>
<dbReference type="InterPro" id="IPR011042">
    <property type="entry name" value="6-blade_b-propeller_TolB-like"/>
</dbReference>
<reference evidence="3 4" key="1">
    <citation type="submission" date="2019-09" db="EMBL/GenBank/DDBJ databases">
        <title>Chitinophaga ginsengihumi sp. nov., isolated from soil of ginseng rhizosphere.</title>
        <authorList>
            <person name="Lee J."/>
        </authorList>
    </citation>
    <scope>NUCLEOTIDE SEQUENCE [LARGE SCALE GENOMIC DNA]</scope>
    <source>
        <strain evidence="3 4">BN140078</strain>
    </source>
</reference>
<proteinExistence type="predicted"/>
<dbReference type="Gene3D" id="2.120.10.30">
    <property type="entry name" value="TolB, C-terminal domain"/>
    <property type="match status" value="1"/>
</dbReference>
<dbReference type="Proteomes" id="UP000324611">
    <property type="component" value="Unassembled WGS sequence"/>
</dbReference>
<dbReference type="Gene3D" id="3.40.50.1820">
    <property type="entry name" value="alpha/beta hydrolase"/>
    <property type="match status" value="1"/>
</dbReference>
<dbReference type="InterPro" id="IPR029058">
    <property type="entry name" value="AB_hydrolase_fold"/>
</dbReference>
<evidence type="ECO:0000313" key="3">
    <source>
        <dbReference type="EMBL" id="KAA2239745.1"/>
    </source>
</evidence>
<dbReference type="GO" id="GO:0006508">
    <property type="term" value="P:proteolysis"/>
    <property type="evidence" value="ECO:0007669"/>
    <property type="project" value="InterPro"/>
</dbReference>
<comment type="caution">
    <text evidence="3">The sequence shown here is derived from an EMBL/GenBank/DDBJ whole genome shotgun (WGS) entry which is preliminary data.</text>
</comment>
<dbReference type="PANTHER" id="PTHR42776:SF4">
    <property type="entry name" value="ACYLAMINO-ACID-RELEASING ENZYME"/>
    <property type="match status" value="1"/>
</dbReference>
<sequence length="829" mass="92121">MCAKGGHFHTALIHLSTKLFPAIGLLLWYSVVHSQCPGPSPVRPMLDTGVFDRWPEVQSPAITPDGRYMCYTIYRQPAGSQTLVIRSLRDSWEKALPGAAMAAFTPSGGYLVFLQGGDSLCLLQPGAGQAKFIDRVGSFWQFDNRGRSWLAWYSATAPIQLVIYDIDKGRPQTIWTGKTAGNLVVDTAGAQLAFTADGKVWYYHHGMPHARPLLAADSALAGITLVNFSMDGKRILCLLPAGNVVKPWPQAPGRVQIWRYTDAVLPPCKEKEAPVPCFAVISLKDLQLTRLQEAGEELWPITGGATDKWGLIIRKQGSGAVSRYYLISLVTGRRKEVDFPFAGISPAGRFLVSDDGLGNIHTYELATGITRDVTADISVPAGDAGYDQPALAAHRGLGSWGHWLPGDTGILLYDRYDNWLADPLRQKAPINLTNGYGRRHHITFRLIAPMGTVVRLQDTLILDAFNNDNKDNGFYCIRPDSARDPLPLTMGPYLYYAKEHFYLGGEAPLKARNAGIYIVRRCSATASPNYFMTQNFKRFRPLSTVYPERSYNWLQSQLMAFTLPDGRKEQGILYTPQDFDPHKKYPVLLHYYEIMADRLHRYQPPAFSAGDINIPYFVSRGYLVFTPDLHFTTGAAGSSACITVIAAAGYLSRLPYVRADKMGITSRSFGGFLTNYIVTHSNLFAAACSDAGIVNMAGGWGTYELNTGMPLQELYERSYYRMGAPPWQQPDLYLENSPLFMADKVTTPLLLVHNKLDAVVPVDQGIAFFTALHRLGKPAWLLQYEGEAHNLLQPDNQLDLTIRINQFFDHFLKDAAAPDWMHEVDASGK</sequence>
<dbReference type="GO" id="GO:0004252">
    <property type="term" value="F:serine-type endopeptidase activity"/>
    <property type="evidence" value="ECO:0007669"/>
    <property type="project" value="TreeGrafter"/>
</dbReference>
<name>A0A5B2VL78_9BACT</name>
<dbReference type="SUPFAM" id="SSF82171">
    <property type="entry name" value="DPP6 N-terminal domain-like"/>
    <property type="match status" value="1"/>
</dbReference>
<keyword evidence="1" id="KW-0378">Hydrolase</keyword>
<protein>
    <submittedName>
        <fullName evidence="3">S9 family peptidase</fullName>
    </submittedName>
</protein>
<keyword evidence="4" id="KW-1185">Reference proteome</keyword>
<organism evidence="3 4">
    <name type="scientific">Chitinophaga agrisoli</name>
    <dbReference type="NCBI Taxonomy" id="2607653"/>
    <lineage>
        <taxon>Bacteria</taxon>
        <taxon>Pseudomonadati</taxon>
        <taxon>Bacteroidota</taxon>
        <taxon>Chitinophagia</taxon>
        <taxon>Chitinophagales</taxon>
        <taxon>Chitinophagaceae</taxon>
        <taxon>Chitinophaga</taxon>
    </lineage>
</organism>
<dbReference type="SUPFAM" id="SSF53474">
    <property type="entry name" value="alpha/beta-Hydrolases"/>
    <property type="match status" value="1"/>
</dbReference>
<dbReference type="AlphaFoldDB" id="A0A5B2VL78"/>
<evidence type="ECO:0000256" key="1">
    <source>
        <dbReference type="ARBA" id="ARBA00022801"/>
    </source>
</evidence>
<feature type="domain" description="Peptidase S9 prolyl oligopeptidase catalytic" evidence="2">
    <location>
        <begin position="644"/>
        <end position="813"/>
    </location>
</feature>